<dbReference type="EMBL" id="SSTE01011953">
    <property type="protein sequence ID" value="KAA0049975.1"/>
    <property type="molecule type" value="Genomic_DNA"/>
</dbReference>
<name>A0A5D3CBG4_CUCMM</name>
<sequence>MFKQFKAPDEGSLGARLIRIKQDGSYAKYLKKFLNYYALLPKMEECVLINAFVTGLETTLQVEVKSRHLVTLEDWHRCKVKANRELMFFIANEEEDLKDVDGKEAAESKVVELKTLEVNGETEITLRTILDFTSKGIMKLQGTVKEREIIILIDSDATYNFIHQGVAKKLSLLMEGKT</sequence>
<gene>
    <name evidence="2" type="ORF">E5676_scaffold105G001270</name>
    <name evidence="1" type="ORF">E6C27_scaffold13G001470</name>
</gene>
<comment type="caution">
    <text evidence="2">The sequence shown here is derived from an EMBL/GenBank/DDBJ whole genome shotgun (WGS) entry which is preliminary data.</text>
</comment>
<evidence type="ECO:0000313" key="4">
    <source>
        <dbReference type="Proteomes" id="UP000321947"/>
    </source>
</evidence>
<evidence type="ECO:0000313" key="1">
    <source>
        <dbReference type="EMBL" id="KAA0049975.1"/>
    </source>
</evidence>
<dbReference type="Proteomes" id="UP000321393">
    <property type="component" value="Unassembled WGS sequence"/>
</dbReference>
<proteinExistence type="predicted"/>
<evidence type="ECO:0000313" key="2">
    <source>
        <dbReference type="EMBL" id="TYK07706.1"/>
    </source>
</evidence>
<dbReference type="OrthoDB" id="1934862at2759"/>
<dbReference type="EMBL" id="SSTD01013124">
    <property type="protein sequence ID" value="TYK07706.1"/>
    <property type="molecule type" value="Genomic_DNA"/>
</dbReference>
<organism evidence="2 4">
    <name type="scientific">Cucumis melo var. makuwa</name>
    <name type="common">Oriental melon</name>
    <dbReference type="NCBI Taxonomy" id="1194695"/>
    <lineage>
        <taxon>Eukaryota</taxon>
        <taxon>Viridiplantae</taxon>
        <taxon>Streptophyta</taxon>
        <taxon>Embryophyta</taxon>
        <taxon>Tracheophyta</taxon>
        <taxon>Spermatophyta</taxon>
        <taxon>Magnoliopsida</taxon>
        <taxon>eudicotyledons</taxon>
        <taxon>Gunneridae</taxon>
        <taxon>Pentapetalae</taxon>
        <taxon>rosids</taxon>
        <taxon>fabids</taxon>
        <taxon>Cucurbitales</taxon>
        <taxon>Cucurbitaceae</taxon>
        <taxon>Benincaseae</taxon>
        <taxon>Cucumis</taxon>
    </lineage>
</organism>
<reference evidence="3 4" key="1">
    <citation type="submission" date="2019-08" db="EMBL/GenBank/DDBJ databases">
        <title>Draft genome sequences of two oriental melons (Cucumis melo L. var makuwa).</title>
        <authorList>
            <person name="Kwon S.-Y."/>
        </authorList>
    </citation>
    <scope>NUCLEOTIDE SEQUENCE [LARGE SCALE GENOMIC DNA]</scope>
    <source>
        <strain evidence="4">cv. Chang Bougi</strain>
        <strain evidence="3">cv. SW 3</strain>
        <tissue evidence="2">Leaf</tissue>
    </source>
</reference>
<dbReference type="AlphaFoldDB" id="A0A5D3CBG4"/>
<protein>
    <submittedName>
        <fullName evidence="2">Retrotransposon protein</fullName>
    </submittedName>
</protein>
<accession>A0A5D3CBG4</accession>
<dbReference type="Proteomes" id="UP000321947">
    <property type="component" value="Unassembled WGS sequence"/>
</dbReference>
<evidence type="ECO:0000313" key="3">
    <source>
        <dbReference type="Proteomes" id="UP000321393"/>
    </source>
</evidence>